<dbReference type="RefSeq" id="WP_344169606.1">
    <property type="nucleotide sequence ID" value="NZ_BAAABV010000032.1"/>
</dbReference>
<evidence type="ECO:0000313" key="2">
    <source>
        <dbReference type="EMBL" id="GAA0323650.1"/>
    </source>
</evidence>
<evidence type="ECO:0000256" key="1">
    <source>
        <dbReference type="SAM" id="MobiDB-lite"/>
    </source>
</evidence>
<feature type="compositionally biased region" description="Low complexity" evidence="1">
    <location>
        <begin position="325"/>
        <end position="344"/>
    </location>
</feature>
<dbReference type="EMBL" id="BAAABV010000032">
    <property type="protein sequence ID" value="GAA0323650.1"/>
    <property type="molecule type" value="Genomic_DNA"/>
</dbReference>
<feature type="region of interest" description="Disordered" evidence="1">
    <location>
        <begin position="289"/>
        <end position="351"/>
    </location>
</feature>
<protein>
    <submittedName>
        <fullName evidence="2">Uncharacterized protein</fullName>
    </submittedName>
</protein>
<name>A0ABN0W2Y6_9ACTN</name>
<dbReference type="Proteomes" id="UP001501867">
    <property type="component" value="Unassembled WGS sequence"/>
</dbReference>
<sequence length="351" mass="37336">MSSEPIPQDIETGALARARARHLKSLEAKSDPDAVVERIAAAAIAAGLEDKPAPDGKSILSKERQYIDALVRDKAKLTPPDGTKPISAFWTFGIEHPEAPENDWGVPFLSQRFIAEEWAVQQNLVEDGTAQTLETTRGGQELDDMCLFEPEVIQALGGAEWGFPPGYAKAVWGEISKTYGGVAEGRVIVFGQTADTRSILQQQELGELCANPNVGLHNINFVYEAPQSWPEITRAEAGTNAVRAVAQFDNKDQPRYIDPHAFAADSPEARKAKVEAVLEALAPAQAQAPAVAAPEGQASPKRVPNPLWQMGFRQPGTVTRPKDPGPVLGAGSAGAAALAPTSPAKGMDGPA</sequence>
<evidence type="ECO:0000313" key="3">
    <source>
        <dbReference type="Proteomes" id="UP001501867"/>
    </source>
</evidence>
<comment type="caution">
    <text evidence="2">The sequence shown here is derived from an EMBL/GenBank/DDBJ whole genome shotgun (WGS) entry which is preliminary data.</text>
</comment>
<proteinExistence type="predicted"/>
<gene>
    <name evidence="2" type="ORF">GCM10010302_73510</name>
</gene>
<reference evidence="2 3" key="1">
    <citation type="journal article" date="2019" name="Int. J. Syst. Evol. Microbiol.">
        <title>The Global Catalogue of Microorganisms (GCM) 10K type strain sequencing project: providing services to taxonomists for standard genome sequencing and annotation.</title>
        <authorList>
            <consortium name="The Broad Institute Genomics Platform"/>
            <consortium name="The Broad Institute Genome Sequencing Center for Infectious Disease"/>
            <person name="Wu L."/>
            <person name="Ma J."/>
        </authorList>
    </citation>
    <scope>NUCLEOTIDE SEQUENCE [LARGE SCALE GENOMIC DNA]</scope>
    <source>
        <strain evidence="2 3">JCM 4505</strain>
    </source>
</reference>
<feature type="compositionally biased region" description="Low complexity" evidence="1">
    <location>
        <begin position="289"/>
        <end position="298"/>
    </location>
</feature>
<keyword evidence="3" id="KW-1185">Reference proteome</keyword>
<accession>A0ABN0W2Y6</accession>
<organism evidence="2 3">
    <name type="scientific">Streptomyces polychromogenes</name>
    <dbReference type="NCBI Taxonomy" id="67342"/>
    <lineage>
        <taxon>Bacteria</taxon>
        <taxon>Bacillati</taxon>
        <taxon>Actinomycetota</taxon>
        <taxon>Actinomycetes</taxon>
        <taxon>Kitasatosporales</taxon>
        <taxon>Streptomycetaceae</taxon>
        <taxon>Streptomyces</taxon>
    </lineage>
</organism>